<evidence type="ECO:0000256" key="4">
    <source>
        <dbReference type="ARBA" id="ARBA00022679"/>
    </source>
</evidence>
<evidence type="ECO:0000256" key="7">
    <source>
        <dbReference type="ARBA" id="ARBA00037368"/>
    </source>
</evidence>
<evidence type="ECO:0000256" key="3">
    <source>
        <dbReference type="ARBA" id="ARBA00022490"/>
    </source>
</evidence>
<proteinExistence type="inferred from homology"/>
<dbReference type="PANTHER" id="PTHR21064">
    <property type="entry name" value="AMINOGLYCOSIDE PHOSPHOTRANSFERASE DOMAIN-CONTAINING PROTEIN-RELATED"/>
    <property type="match status" value="1"/>
</dbReference>
<dbReference type="EC" id="2.7.1.81" evidence="8"/>
<reference evidence="11 12" key="1">
    <citation type="submission" date="2022-01" db="EMBL/GenBank/DDBJ databases">
        <title>A chromosome-scale genome assembly of the false clownfish, Amphiprion ocellaris.</title>
        <authorList>
            <person name="Ryu T."/>
        </authorList>
    </citation>
    <scope>NUCLEOTIDE SEQUENCE [LARGE SCALE GENOMIC DNA]</scope>
</reference>
<dbReference type="InterPro" id="IPR050249">
    <property type="entry name" value="Pseudomonas-type_ThrB"/>
</dbReference>
<reference evidence="11" key="3">
    <citation type="submission" date="2025-09" db="UniProtKB">
        <authorList>
            <consortium name="Ensembl"/>
        </authorList>
    </citation>
    <scope>IDENTIFICATION</scope>
</reference>
<keyword evidence="12" id="KW-1185">Reference proteome</keyword>
<evidence type="ECO:0000256" key="8">
    <source>
        <dbReference type="ARBA" id="ARBA00038873"/>
    </source>
</evidence>
<reference evidence="11" key="2">
    <citation type="submission" date="2025-08" db="UniProtKB">
        <authorList>
            <consortium name="Ensembl"/>
        </authorList>
    </citation>
    <scope>IDENTIFICATION</scope>
</reference>
<dbReference type="InterPro" id="IPR011009">
    <property type="entry name" value="Kinase-like_dom_sf"/>
</dbReference>
<evidence type="ECO:0000256" key="5">
    <source>
        <dbReference type="ARBA" id="ARBA00022777"/>
    </source>
</evidence>
<dbReference type="FunFam" id="3.90.1200.10:FF:000007">
    <property type="entry name" value="hydroxylysine kinase isoform X1"/>
    <property type="match status" value="1"/>
</dbReference>
<dbReference type="PANTHER" id="PTHR21064:SF1">
    <property type="entry name" value="HYDROXYLYSINE KINASE"/>
    <property type="match status" value="1"/>
</dbReference>
<name>A0A3Q1C844_AMPOC</name>
<organism evidence="11 12">
    <name type="scientific">Amphiprion ocellaris</name>
    <name type="common">Clown anemonefish</name>
    <dbReference type="NCBI Taxonomy" id="80972"/>
    <lineage>
        <taxon>Eukaryota</taxon>
        <taxon>Metazoa</taxon>
        <taxon>Chordata</taxon>
        <taxon>Craniata</taxon>
        <taxon>Vertebrata</taxon>
        <taxon>Euteleostomi</taxon>
        <taxon>Actinopterygii</taxon>
        <taxon>Neopterygii</taxon>
        <taxon>Teleostei</taxon>
        <taxon>Neoteleostei</taxon>
        <taxon>Acanthomorphata</taxon>
        <taxon>Ovalentaria</taxon>
        <taxon>Pomacentridae</taxon>
        <taxon>Amphiprion</taxon>
    </lineage>
</organism>
<comment type="function">
    <text evidence="7">Catalyzes the GTP-dependent phosphorylation of 5-hydroxy-L-lysine.</text>
</comment>
<keyword evidence="4" id="KW-0808">Transferase</keyword>
<accession>A0A3Q1C844</accession>
<evidence type="ECO:0000259" key="10">
    <source>
        <dbReference type="Pfam" id="PF01636"/>
    </source>
</evidence>
<dbReference type="GO" id="GO:0047992">
    <property type="term" value="F:hydroxylysine kinase activity"/>
    <property type="evidence" value="ECO:0007669"/>
    <property type="project" value="UniProtKB-EC"/>
</dbReference>
<dbReference type="SUPFAM" id="SSF56112">
    <property type="entry name" value="Protein kinase-like (PK-like)"/>
    <property type="match status" value="1"/>
</dbReference>
<evidence type="ECO:0000313" key="11">
    <source>
        <dbReference type="Ensembl" id="ENSAOCP00000016371.2"/>
    </source>
</evidence>
<comment type="subcellular location">
    <subcellularLocation>
        <location evidence="1">Cytoplasm</location>
    </subcellularLocation>
</comment>
<dbReference type="Proteomes" id="UP001501940">
    <property type="component" value="Chromosome 2"/>
</dbReference>
<evidence type="ECO:0000313" key="12">
    <source>
        <dbReference type="Proteomes" id="UP001501940"/>
    </source>
</evidence>
<comment type="similarity">
    <text evidence="2">Belongs to the aminoglycoside phosphotransferase family.</text>
</comment>
<evidence type="ECO:0000256" key="2">
    <source>
        <dbReference type="ARBA" id="ARBA00006219"/>
    </source>
</evidence>
<comment type="catalytic activity">
    <reaction evidence="6">
        <text>(5R)-5-hydroxy-L-lysine + GTP = (5R)-5-phosphooxy-L-lysine + GDP + H(+)</text>
        <dbReference type="Rhea" id="RHEA:19049"/>
        <dbReference type="ChEBI" id="CHEBI:15378"/>
        <dbReference type="ChEBI" id="CHEBI:37565"/>
        <dbReference type="ChEBI" id="CHEBI:57882"/>
        <dbReference type="ChEBI" id="CHEBI:58189"/>
        <dbReference type="ChEBI" id="CHEBI:58357"/>
        <dbReference type="EC" id="2.7.1.81"/>
    </reaction>
</comment>
<keyword evidence="5" id="KW-0418">Kinase</keyword>
<dbReference type="Gene3D" id="3.90.1200.10">
    <property type="match status" value="1"/>
</dbReference>
<dbReference type="Ensembl" id="ENSAOCT00000025330.2">
    <property type="protein sequence ID" value="ENSAOCP00000016371.2"/>
    <property type="gene ID" value="ENSAOCG00000021338.2"/>
</dbReference>
<dbReference type="GeneTree" id="ENSGT00390000011314"/>
<evidence type="ECO:0000256" key="6">
    <source>
        <dbReference type="ARBA" id="ARBA00036820"/>
    </source>
</evidence>
<evidence type="ECO:0000256" key="1">
    <source>
        <dbReference type="ARBA" id="ARBA00004496"/>
    </source>
</evidence>
<evidence type="ECO:0000256" key="9">
    <source>
        <dbReference type="ARBA" id="ARBA00040505"/>
    </source>
</evidence>
<sequence>MDDTTAVDPRPTLTLQQATDMTTELYGVTVNEISTLSSYFDQNFLVVDKHGTKYILKIINSEESKNTALLRVQTLAITFLQQHGLPVQTVVPTVTGELMRMKETDCGHGRRSYCVRLMSYLPGNTIAETQLTTQDLYHVGKLIARMDKALQQICLLEFKAYGNMESPNLSVLKNDDDIWSLSNTPLVEDYLSVMDGDPLQEVIKVAIEQFKSYVRPKISSFREAIIHGDANDRNIIVTPVENGRHVVSGILDFSLLMNGCYVYEVAITIMYLMLKNHSPLDVGGAILAGWESVIQLNDAERDCLFLLVVGRLCQSMVYGLYNAKKYPDNEKYILHTAKNGARLLNKLWKLGKKEVESKWFTDASTYSDK</sequence>
<protein>
    <recommendedName>
        <fullName evidence="9">Hydroxylysine kinase</fullName>
        <ecNumber evidence="8">2.7.1.81</ecNumber>
    </recommendedName>
</protein>
<dbReference type="Gene3D" id="3.30.200.20">
    <property type="entry name" value="Phosphorylase Kinase, domain 1"/>
    <property type="match status" value="1"/>
</dbReference>
<dbReference type="InterPro" id="IPR002575">
    <property type="entry name" value="Aminoglycoside_PTrfase"/>
</dbReference>
<dbReference type="AlphaFoldDB" id="A0A3Q1C844"/>
<keyword evidence="3" id="KW-0963">Cytoplasm</keyword>
<dbReference type="Pfam" id="PF01636">
    <property type="entry name" value="APH"/>
    <property type="match status" value="1"/>
</dbReference>
<feature type="domain" description="Aminoglycoside phosphotransferase" evidence="10">
    <location>
        <begin position="35"/>
        <end position="273"/>
    </location>
</feature>
<dbReference type="GO" id="GO:0005737">
    <property type="term" value="C:cytoplasm"/>
    <property type="evidence" value="ECO:0007669"/>
    <property type="project" value="UniProtKB-SubCell"/>
</dbReference>